<dbReference type="Pfam" id="PF05977">
    <property type="entry name" value="MFS_3"/>
    <property type="match status" value="1"/>
</dbReference>
<dbReference type="EMBL" id="QUNO01000009">
    <property type="protein sequence ID" value="REH43703.1"/>
    <property type="molecule type" value="Genomic_DNA"/>
</dbReference>
<feature type="transmembrane region" description="Helical" evidence="7">
    <location>
        <begin position="249"/>
        <end position="270"/>
    </location>
</feature>
<gene>
    <name evidence="8" type="ORF">BCF44_109246</name>
</gene>
<comment type="subcellular location">
    <subcellularLocation>
        <location evidence="1">Cell membrane</location>
        <topology evidence="1">Multi-pass membrane protein</topology>
    </subcellularLocation>
</comment>
<comment type="caution">
    <text evidence="8">The sequence shown here is derived from an EMBL/GenBank/DDBJ whole genome shotgun (WGS) entry which is preliminary data.</text>
</comment>
<keyword evidence="3" id="KW-1003">Cell membrane</keyword>
<dbReference type="AlphaFoldDB" id="A0A3E0HEV9"/>
<sequence>MGGRFQSLREPVFRQWFFSSVLSASGTMTQGVAVSVLVYRLTDSGIAVGWMTTCTFVPLFLFGSYAGALVDRIGPRRVLLVTQTLLATLSGLLAVLTATGAEQMWMLYAIAAISGTVSAADASARQVYVIDLVGADRVSNAVALNEIVVNGSRILGPAIGGAALGLWGVWACCALNAASFLPPLIVVLRHKTKTVTHPHTQKIGGLRYVWRNPTIRVCVLLAAASGMLFSLNVPLTPFTTAIFHLDGTGFGLMMATFGIGSLPGVLLAAAGPSRPSGLRVAVLAVATGVAILATAYAPTVTLAFVGVAVTGCASIWFISLANTLVQLESDPGMRGRVMAVWGMALPGFSVVTGPFIGWVGGVTDARLGFGVAGIAMILAAATGWRGLARPTARTPVTSGASRA</sequence>
<evidence type="ECO:0000313" key="9">
    <source>
        <dbReference type="Proteomes" id="UP000256269"/>
    </source>
</evidence>
<protein>
    <submittedName>
        <fullName evidence="8">Putative MFS family arabinose efflux permease</fullName>
    </submittedName>
</protein>
<feature type="transmembrane region" description="Helical" evidence="7">
    <location>
        <begin position="167"/>
        <end position="188"/>
    </location>
</feature>
<keyword evidence="2" id="KW-0813">Transport</keyword>
<evidence type="ECO:0000256" key="7">
    <source>
        <dbReference type="SAM" id="Phobius"/>
    </source>
</evidence>
<dbReference type="InterPro" id="IPR036259">
    <property type="entry name" value="MFS_trans_sf"/>
</dbReference>
<dbReference type="InterPro" id="IPR010290">
    <property type="entry name" value="TM_effector"/>
</dbReference>
<keyword evidence="9" id="KW-1185">Reference proteome</keyword>
<keyword evidence="4 7" id="KW-0812">Transmembrane</keyword>
<accession>A0A3E0HEV9</accession>
<evidence type="ECO:0000256" key="1">
    <source>
        <dbReference type="ARBA" id="ARBA00004651"/>
    </source>
</evidence>
<evidence type="ECO:0000256" key="4">
    <source>
        <dbReference type="ARBA" id="ARBA00022692"/>
    </source>
</evidence>
<dbReference type="Proteomes" id="UP000256269">
    <property type="component" value="Unassembled WGS sequence"/>
</dbReference>
<dbReference type="Gene3D" id="1.20.1250.20">
    <property type="entry name" value="MFS general substrate transporter like domains"/>
    <property type="match status" value="1"/>
</dbReference>
<evidence type="ECO:0000256" key="5">
    <source>
        <dbReference type="ARBA" id="ARBA00022989"/>
    </source>
</evidence>
<evidence type="ECO:0000256" key="3">
    <source>
        <dbReference type="ARBA" id="ARBA00022475"/>
    </source>
</evidence>
<dbReference type="PANTHER" id="PTHR23513">
    <property type="entry name" value="INTEGRAL MEMBRANE EFFLUX PROTEIN-RELATED"/>
    <property type="match status" value="1"/>
</dbReference>
<feature type="transmembrane region" description="Helical" evidence="7">
    <location>
        <begin position="47"/>
        <end position="66"/>
    </location>
</feature>
<feature type="transmembrane region" description="Helical" evidence="7">
    <location>
        <begin position="277"/>
        <end position="297"/>
    </location>
</feature>
<keyword evidence="6 7" id="KW-0472">Membrane</keyword>
<evidence type="ECO:0000256" key="2">
    <source>
        <dbReference type="ARBA" id="ARBA00022448"/>
    </source>
</evidence>
<dbReference type="GO" id="GO:0005886">
    <property type="term" value="C:plasma membrane"/>
    <property type="evidence" value="ECO:0007669"/>
    <property type="project" value="UniProtKB-SubCell"/>
</dbReference>
<dbReference type="PANTHER" id="PTHR23513:SF11">
    <property type="entry name" value="STAPHYLOFERRIN A TRANSPORTER"/>
    <property type="match status" value="1"/>
</dbReference>
<evidence type="ECO:0000313" key="8">
    <source>
        <dbReference type="EMBL" id="REH43703.1"/>
    </source>
</evidence>
<dbReference type="CDD" id="cd06173">
    <property type="entry name" value="MFS_MefA_like"/>
    <property type="match status" value="1"/>
</dbReference>
<dbReference type="SUPFAM" id="SSF103473">
    <property type="entry name" value="MFS general substrate transporter"/>
    <property type="match status" value="1"/>
</dbReference>
<organism evidence="8 9">
    <name type="scientific">Kutzneria buriramensis</name>
    <dbReference type="NCBI Taxonomy" id="1045776"/>
    <lineage>
        <taxon>Bacteria</taxon>
        <taxon>Bacillati</taxon>
        <taxon>Actinomycetota</taxon>
        <taxon>Actinomycetes</taxon>
        <taxon>Pseudonocardiales</taxon>
        <taxon>Pseudonocardiaceae</taxon>
        <taxon>Kutzneria</taxon>
    </lineage>
</organism>
<feature type="transmembrane region" description="Helical" evidence="7">
    <location>
        <begin position="303"/>
        <end position="325"/>
    </location>
</feature>
<feature type="transmembrane region" description="Helical" evidence="7">
    <location>
        <begin position="21"/>
        <end position="41"/>
    </location>
</feature>
<reference evidence="8 9" key="1">
    <citation type="submission" date="2018-08" db="EMBL/GenBank/DDBJ databases">
        <title>Genomic Encyclopedia of Archaeal and Bacterial Type Strains, Phase II (KMG-II): from individual species to whole genera.</title>
        <authorList>
            <person name="Goeker M."/>
        </authorList>
    </citation>
    <scope>NUCLEOTIDE SEQUENCE [LARGE SCALE GENOMIC DNA]</scope>
    <source>
        <strain evidence="8 9">DSM 45791</strain>
    </source>
</reference>
<feature type="transmembrane region" description="Helical" evidence="7">
    <location>
        <begin position="209"/>
        <end position="229"/>
    </location>
</feature>
<feature type="transmembrane region" description="Helical" evidence="7">
    <location>
        <begin position="337"/>
        <end position="359"/>
    </location>
</feature>
<evidence type="ECO:0000256" key="6">
    <source>
        <dbReference type="ARBA" id="ARBA00023136"/>
    </source>
</evidence>
<keyword evidence="5 7" id="KW-1133">Transmembrane helix</keyword>
<feature type="transmembrane region" description="Helical" evidence="7">
    <location>
        <begin position="78"/>
        <end position="98"/>
    </location>
</feature>
<dbReference type="RefSeq" id="WP_170217765.1">
    <property type="nucleotide sequence ID" value="NZ_CP144375.1"/>
</dbReference>
<proteinExistence type="predicted"/>
<feature type="transmembrane region" description="Helical" evidence="7">
    <location>
        <begin position="365"/>
        <end position="384"/>
    </location>
</feature>
<name>A0A3E0HEV9_9PSEU</name>